<accession>A0A0J6FHT4</accession>
<dbReference type="EMBL" id="DS268110">
    <property type="protein sequence ID" value="KMM68389.1"/>
    <property type="molecule type" value="Genomic_DNA"/>
</dbReference>
<proteinExistence type="predicted"/>
<dbReference type="VEuPathDB" id="FungiDB:CPAG_04717"/>
<evidence type="ECO:0000313" key="1">
    <source>
        <dbReference type="EMBL" id="KMM68389.1"/>
    </source>
</evidence>
<reference evidence="1 2" key="1">
    <citation type="submission" date="2007-06" db="EMBL/GenBank/DDBJ databases">
        <title>The Genome Sequence of Coccidioides posadasii RMSCC_3488.</title>
        <authorList>
            <consortium name="Coccidioides Genome Resources Consortium"/>
            <consortium name="The Broad Institute Genome Sequencing Platform"/>
            <person name="Henn M.R."/>
            <person name="Sykes S."/>
            <person name="Young S."/>
            <person name="Jaffe D."/>
            <person name="Berlin A."/>
            <person name="Alvarez P."/>
            <person name="Butler J."/>
            <person name="Gnerre S."/>
            <person name="Grabherr M."/>
            <person name="Mauceli E."/>
            <person name="Brockman W."/>
            <person name="Kodira C."/>
            <person name="Alvarado L."/>
            <person name="Zeng Q."/>
            <person name="Crawford M."/>
            <person name="Antoine C."/>
            <person name="Devon K."/>
            <person name="Galgiani J."/>
            <person name="Orsborn K."/>
            <person name="Lewis M.L."/>
            <person name="Nusbaum C."/>
            <person name="Galagan J."/>
            <person name="Birren B."/>
        </authorList>
    </citation>
    <scope>NUCLEOTIDE SEQUENCE [LARGE SCALE GENOMIC DNA]</scope>
    <source>
        <strain evidence="1 2">RMSCC 3488</strain>
    </source>
</reference>
<dbReference type="AlphaFoldDB" id="A0A0J6FHT4"/>
<gene>
    <name evidence="1" type="ORF">CPAG_04717</name>
</gene>
<protein>
    <submittedName>
        <fullName evidence="1">Uncharacterized protein</fullName>
    </submittedName>
</protein>
<reference evidence="2" key="2">
    <citation type="journal article" date="2009" name="Genome Res.">
        <title>Comparative genomic analyses of the human fungal pathogens Coccidioides and their relatives.</title>
        <authorList>
            <person name="Sharpton T.J."/>
            <person name="Stajich J.E."/>
            <person name="Rounsley S.D."/>
            <person name="Gardner M.J."/>
            <person name="Wortman J.R."/>
            <person name="Jordar V.S."/>
            <person name="Maiti R."/>
            <person name="Kodira C.D."/>
            <person name="Neafsey D.E."/>
            <person name="Zeng Q."/>
            <person name="Hung C.-Y."/>
            <person name="McMahan C."/>
            <person name="Muszewska A."/>
            <person name="Grynberg M."/>
            <person name="Mandel M.A."/>
            <person name="Kellner E.M."/>
            <person name="Barker B.M."/>
            <person name="Galgiani J.N."/>
            <person name="Orbach M.J."/>
            <person name="Kirkland T.N."/>
            <person name="Cole G.T."/>
            <person name="Henn M.R."/>
            <person name="Birren B.W."/>
            <person name="Taylor J.W."/>
        </authorList>
    </citation>
    <scope>NUCLEOTIDE SEQUENCE [LARGE SCALE GENOMIC DNA]</scope>
    <source>
        <strain evidence="2">RMSCC 3488</strain>
    </source>
</reference>
<reference evidence="2" key="3">
    <citation type="journal article" date="2010" name="Genome Res.">
        <title>Population genomic sequencing of Coccidioides fungi reveals recent hybridization and transposon control.</title>
        <authorList>
            <person name="Neafsey D.E."/>
            <person name="Barker B.M."/>
            <person name="Sharpton T.J."/>
            <person name="Stajich J.E."/>
            <person name="Park D.J."/>
            <person name="Whiston E."/>
            <person name="Hung C.-Y."/>
            <person name="McMahan C."/>
            <person name="White J."/>
            <person name="Sykes S."/>
            <person name="Heiman D."/>
            <person name="Young S."/>
            <person name="Zeng Q."/>
            <person name="Abouelleil A."/>
            <person name="Aftuck L."/>
            <person name="Bessette D."/>
            <person name="Brown A."/>
            <person name="FitzGerald M."/>
            <person name="Lui A."/>
            <person name="Macdonald J.P."/>
            <person name="Priest M."/>
            <person name="Orbach M.J."/>
            <person name="Galgiani J.N."/>
            <person name="Kirkland T.N."/>
            <person name="Cole G.T."/>
            <person name="Birren B.W."/>
            <person name="Henn M.R."/>
            <person name="Taylor J.W."/>
            <person name="Rounsley S.D."/>
        </authorList>
    </citation>
    <scope>NUCLEOTIDE SEQUENCE [LARGE SCALE GENOMIC DNA]</scope>
    <source>
        <strain evidence="2">RMSCC 3488</strain>
    </source>
</reference>
<dbReference type="Proteomes" id="UP000054567">
    <property type="component" value="Unassembled WGS sequence"/>
</dbReference>
<organism evidence="1 2">
    <name type="scientific">Coccidioides posadasii RMSCC 3488</name>
    <dbReference type="NCBI Taxonomy" id="454284"/>
    <lineage>
        <taxon>Eukaryota</taxon>
        <taxon>Fungi</taxon>
        <taxon>Dikarya</taxon>
        <taxon>Ascomycota</taxon>
        <taxon>Pezizomycotina</taxon>
        <taxon>Eurotiomycetes</taxon>
        <taxon>Eurotiomycetidae</taxon>
        <taxon>Onygenales</taxon>
        <taxon>Onygenaceae</taxon>
        <taxon>Coccidioides</taxon>
    </lineage>
</organism>
<sequence>MVEREKTEAFFKVVAPLQHRITDDIIRPAEAEGCHEKNKQKSAIKMGTLRNAWRRRKEGFEVVREKVAPGSLPLGQFLMSTSDSIEAGGFVPYASRKRYQLCMPGL</sequence>
<name>A0A0J6FHT4_COCPO</name>
<evidence type="ECO:0000313" key="2">
    <source>
        <dbReference type="Proteomes" id="UP000054567"/>
    </source>
</evidence>